<dbReference type="STRING" id="383372.Rcas_0453"/>
<keyword evidence="1" id="KW-1133">Transmembrane helix</keyword>
<keyword evidence="3" id="KW-1185">Reference proteome</keyword>
<gene>
    <name evidence="2" type="ordered locus">Rcas_0453</name>
</gene>
<dbReference type="OrthoDB" id="127145at2"/>
<evidence type="ECO:0000313" key="3">
    <source>
        <dbReference type="Proteomes" id="UP000000263"/>
    </source>
</evidence>
<feature type="transmembrane region" description="Helical" evidence="1">
    <location>
        <begin position="109"/>
        <end position="137"/>
    </location>
</feature>
<evidence type="ECO:0000313" key="2">
    <source>
        <dbReference type="EMBL" id="ABU56584.1"/>
    </source>
</evidence>
<dbReference type="eggNOG" id="COG0421">
    <property type="taxonomic scope" value="Bacteria"/>
</dbReference>
<dbReference type="SUPFAM" id="SSF53335">
    <property type="entry name" value="S-adenosyl-L-methionine-dependent methyltransferases"/>
    <property type="match status" value="1"/>
</dbReference>
<dbReference type="InterPro" id="IPR036259">
    <property type="entry name" value="MFS_trans_sf"/>
</dbReference>
<dbReference type="RefSeq" id="WP_011997987.1">
    <property type="nucleotide sequence ID" value="NC_009767.1"/>
</dbReference>
<feature type="transmembrane region" description="Helical" evidence="1">
    <location>
        <begin position="43"/>
        <end position="65"/>
    </location>
</feature>
<accession>A7NF22</accession>
<feature type="transmembrane region" description="Helical" evidence="1">
    <location>
        <begin position="144"/>
        <end position="164"/>
    </location>
</feature>
<dbReference type="Gene3D" id="3.40.50.150">
    <property type="entry name" value="Vaccinia Virus protein VP39"/>
    <property type="match status" value="1"/>
</dbReference>
<dbReference type="Proteomes" id="UP000000263">
    <property type="component" value="Chromosome"/>
</dbReference>
<dbReference type="EMBL" id="CP000804">
    <property type="protein sequence ID" value="ABU56584.1"/>
    <property type="molecule type" value="Genomic_DNA"/>
</dbReference>
<feature type="transmembrane region" description="Helical" evidence="1">
    <location>
        <begin position="783"/>
        <end position="805"/>
    </location>
</feature>
<organism evidence="2 3">
    <name type="scientific">Roseiflexus castenholzii (strain DSM 13941 / HLO8)</name>
    <dbReference type="NCBI Taxonomy" id="383372"/>
    <lineage>
        <taxon>Bacteria</taxon>
        <taxon>Bacillati</taxon>
        <taxon>Chloroflexota</taxon>
        <taxon>Chloroflexia</taxon>
        <taxon>Chloroflexales</taxon>
        <taxon>Roseiflexineae</taxon>
        <taxon>Roseiflexaceae</taxon>
        <taxon>Roseiflexus</taxon>
    </lineage>
</organism>
<evidence type="ECO:0000256" key="1">
    <source>
        <dbReference type="SAM" id="Phobius"/>
    </source>
</evidence>
<dbReference type="SUPFAM" id="SSF103473">
    <property type="entry name" value="MFS general substrate transporter"/>
    <property type="match status" value="1"/>
</dbReference>
<feature type="transmembrane region" description="Helical" evidence="1">
    <location>
        <begin position="12"/>
        <end position="37"/>
    </location>
</feature>
<feature type="transmembrane region" description="Helical" evidence="1">
    <location>
        <begin position="755"/>
        <end position="777"/>
    </location>
</feature>
<feature type="transmembrane region" description="Helical" evidence="1">
    <location>
        <begin position="170"/>
        <end position="189"/>
    </location>
</feature>
<dbReference type="HOGENOM" id="CLU_018383_0_0_0"/>
<dbReference type="KEGG" id="rca:Rcas_0453"/>
<name>A7NF22_ROSCS</name>
<reference evidence="2 3" key="1">
    <citation type="submission" date="2007-08" db="EMBL/GenBank/DDBJ databases">
        <title>Complete sequence of Roseiflexus castenholzii DSM 13941.</title>
        <authorList>
            <consortium name="US DOE Joint Genome Institute"/>
            <person name="Copeland A."/>
            <person name="Lucas S."/>
            <person name="Lapidus A."/>
            <person name="Barry K."/>
            <person name="Glavina del Rio T."/>
            <person name="Dalin E."/>
            <person name="Tice H."/>
            <person name="Pitluck S."/>
            <person name="Thompson L.S."/>
            <person name="Brettin T."/>
            <person name="Bruce D."/>
            <person name="Detter J.C."/>
            <person name="Han C."/>
            <person name="Tapia R."/>
            <person name="Schmutz J."/>
            <person name="Larimer F."/>
            <person name="Land M."/>
            <person name="Hauser L."/>
            <person name="Kyrpides N."/>
            <person name="Mikhailova N."/>
            <person name="Bryant D.A."/>
            <person name="Hanada S."/>
            <person name="Tsukatani Y."/>
            <person name="Richardson P."/>
        </authorList>
    </citation>
    <scope>NUCLEOTIDE SEQUENCE [LARGE SCALE GENOMIC DNA]</scope>
    <source>
        <strain evidence="3">DSM 13941 / HLO8</strain>
    </source>
</reference>
<evidence type="ECO:0008006" key="4">
    <source>
        <dbReference type="Google" id="ProtNLM"/>
    </source>
</evidence>
<feature type="transmembrane region" description="Helical" evidence="1">
    <location>
        <begin position="77"/>
        <end position="97"/>
    </location>
</feature>
<feature type="transmembrane region" description="Helical" evidence="1">
    <location>
        <begin position="591"/>
        <end position="613"/>
    </location>
</feature>
<proteinExistence type="predicted"/>
<dbReference type="AlphaFoldDB" id="A7NF22"/>
<dbReference type="InterPro" id="IPR029063">
    <property type="entry name" value="SAM-dependent_MTases_sf"/>
</dbReference>
<sequence length="828" mass="90283">MTNVQHSSWRRYLGLALVTASILALQVTFTRIFSIMIWHHFTYLIIGVALLGGGASGTFLAVRAWDADTLKRRLGKLVVAYSLMVLINLAIIGSIAIDPLRGGQIAHTLIGLAVYFVGLFTTFFLGGLIVSGVFTLWHREAHRLYFADMLGASVATLAIVWVIQMIGGPATIVLTALLTLAGSALFGVASGRRWRIGAAILGIGQAALIGWLLIGASLHLPVPGSKELGWAQQQFNTYPEYTRWNPVGRVDVLPTIQVKEPMIVGGISKVYLASDAFQRAPLYDLKLVTLDGTSMTGMYRFDGTDEDLKRFRFLDHAIISAPYHMGLKHDTALKIGIGGGLDILLARLYGAQQITAIELNADVVKLLEGPYREFSGNLAGHPSTRIVVAEGRSFLTRDATTYDLIQGIGLDNLVALSGSAYVLSESYIYTVDSFTLILNRLNPKGVFAWTRNVDQPPREMLRITALAAEALRRRGVADPASHIAIVANDTNTQATLLVSPSPFSPEAIERLRAWAESNAFAVLHDPLQRLDTVYAEYLHAPDARAFEEAYPFNIFPVTDDNPFFYNYFKWQNLTFDQAFTGKLNRFPIGNLILIVMSGFSLASAATFIVAPLWRHNRRGLRLPMARPMLIYFSALGIGYIFVQIVLIQRFTLFIGYPTSAITTTIFSMLLFSAVGSLLSRRLIDRSAHLRIALAAIVLAIGVYIVALPPLFQALLHLPDAARIALSVLIIAPLALLMGMPFPTGLRQLGAHGAELVPWAWGMNGVFSVVGSTLVIIISMASTFTVAMACAALFYGVAAIVAARLYRRVEVRLPGVAGAPVDVVEGVRG</sequence>
<keyword evidence="1" id="KW-0812">Transmembrane</keyword>
<feature type="transmembrane region" description="Helical" evidence="1">
    <location>
        <begin position="691"/>
        <end position="711"/>
    </location>
</feature>
<keyword evidence="1" id="KW-0472">Membrane</keyword>
<feature type="transmembrane region" description="Helical" evidence="1">
    <location>
        <begin position="196"/>
        <end position="218"/>
    </location>
</feature>
<feature type="transmembrane region" description="Helical" evidence="1">
    <location>
        <begin position="625"/>
        <end position="647"/>
    </location>
</feature>
<protein>
    <recommendedName>
        <fullName evidence="4">Spermine synthase</fullName>
    </recommendedName>
</protein>
<feature type="transmembrane region" description="Helical" evidence="1">
    <location>
        <begin position="653"/>
        <end position="679"/>
    </location>
</feature>
<feature type="transmembrane region" description="Helical" evidence="1">
    <location>
        <begin position="723"/>
        <end position="743"/>
    </location>
</feature>